<evidence type="ECO:0000313" key="2">
    <source>
        <dbReference type="Proteomes" id="UP001198565"/>
    </source>
</evidence>
<dbReference type="EMBL" id="JAINVZ010000002">
    <property type="protein sequence ID" value="MBY8884110.1"/>
    <property type="molecule type" value="Genomic_DNA"/>
</dbReference>
<protein>
    <submittedName>
        <fullName evidence="1">Uncharacterized protein</fullName>
    </submittedName>
</protein>
<evidence type="ECO:0000313" key="1">
    <source>
        <dbReference type="EMBL" id="MBY8884110.1"/>
    </source>
</evidence>
<proteinExistence type="predicted"/>
<sequence>MQPTYGSQGGTEHTVFVLPLGGGIGWEAEHDHLRPAGSERSGSRQ</sequence>
<dbReference type="Proteomes" id="UP001198565">
    <property type="component" value="Unassembled WGS sequence"/>
</dbReference>
<organism evidence="1 2">
    <name type="scientific">Streptantibioticus parmotrematis</name>
    <dbReference type="NCBI Taxonomy" id="2873249"/>
    <lineage>
        <taxon>Bacteria</taxon>
        <taxon>Bacillati</taxon>
        <taxon>Actinomycetota</taxon>
        <taxon>Actinomycetes</taxon>
        <taxon>Kitasatosporales</taxon>
        <taxon>Streptomycetaceae</taxon>
        <taxon>Streptantibioticus</taxon>
    </lineage>
</organism>
<keyword evidence="2" id="KW-1185">Reference proteome</keyword>
<comment type="caution">
    <text evidence="1">The sequence shown here is derived from an EMBL/GenBank/DDBJ whole genome shotgun (WGS) entry which is preliminary data.</text>
</comment>
<accession>A0ABS7QLV1</accession>
<reference evidence="1 2" key="1">
    <citation type="submission" date="2021-08" db="EMBL/GenBank/DDBJ databases">
        <title>Streptomyces sp. PTM05 isolated from lichen.</title>
        <authorList>
            <person name="Somphong A."/>
            <person name="Phongsopitanun W."/>
            <person name="Tanasupawat S."/>
        </authorList>
    </citation>
    <scope>NUCLEOTIDE SEQUENCE [LARGE SCALE GENOMIC DNA]</scope>
    <source>
        <strain evidence="1 2">Ptm05</strain>
    </source>
</reference>
<dbReference type="RefSeq" id="WP_222974077.1">
    <property type="nucleotide sequence ID" value="NZ_JAINVZ010000002.1"/>
</dbReference>
<name>A0ABS7QLV1_9ACTN</name>
<gene>
    <name evidence="1" type="ORF">K7472_04525</name>
</gene>